<proteinExistence type="inferred from homology"/>
<protein>
    <submittedName>
        <fullName evidence="4">Glycoside hydrolase</fullName>
    </submittedName>
</protein>
<dbReference type="PANTHER" id="PTHR16631:SF14">
    <property type="entry name" value="FAMILY 17 GLUCOSIDASE SCW10-RELATED"/>
    <property type="match status" value="1"/>
</dbReference>
<dbReference type="OrthoDB" id="941679at2759"/>
<evidence type="ECO:0000256" key="2">
    <source>
        <dbReference type="ARBA" id="ARBA00008773"/>
    </source>
</evidence>
<dbReference type="SUPFAM" id="SSF51445">
    <property type="entry name" value="(Trans)glycosidases"/>
    <property type="match status" value="1"/>
</dbReference>
<dbReference type="PANTHER" id="PTHR16631">
    <property type="entry name" value="GLUCAN 1,3-BETA-GLUCOSIDASE"/>
    <property type="match status" value="1"/>
</dbReference>
<comment type="similarity">
    <text evidence="2">Belongs to the glycosyl hydrolase 17 family.</text>
</comment>
<gene>
    <name evidence="4" type="ORF">EJ06DRAFT_530855</name>
</gene>
<keyword evidence="5" id="KW-1185">Reference proteome</keyword>
<comment type="subcellular location">
    <subcellularLocation>
        <location evidence="1">Cell envelope</location>
    </subcellularLocation>
</comment>
<dbReference type="GO" id="GO:0009277">
    <property type="term" value="C:fungal-type cell wall"/>
    <property type="evidence" value="ECO:0007669"/>
    <property type="project" value="TreeGrafter"/>
</dbReference>
<organism evidence="4 5">
    <name type="scientific">Trichodelitschia bisporula</name>
    <dbReference type="NCBI Taxonomy" id="703511"/>
    <lineage>
        <taxon>Eukaryota</taxon>
        <taxon>Fungi</taxon>
        <taxon>Dikarya</taxon>
        <taxon>Ascomycota</taxon>
        <taxon>Pezizomycotina</taxon>
        <taxon>Dothideomycetes</taxon>
        <taxon>Dothideomycetes incertae sedis</taxon>
        <taxon>Phaeotrichales</taxon>
        <taxon>Phaeotrichaceae</taxon>
        <taxon>Trichodelitschia</taxon>
    </lineage>
</organism>
<evidence type="ECO:0000256" key="1">
    <source>
        <dbReference type="ARBA" id="ARBA00004196"/>
    </source>
</evidence>
<dbReference type="InterPro" id="IPR017853">
    <property type="entry name" value="GH"/>
</dbReference>
<dbReference type="EMBL" id="ML996696">
    <property type="protein sequence ID" value="KAF2400103.1"/>
    <property type="molecule type" value="Genomic_DNA"/>
</dbReference>
<dbReference type="Proteomes" id="UP000799640">
    <property type="component" value="Unassembled WGS sequence"/>
</dbReference>
<evidence type="ECO:0000313" key="5">
    <source>
        <dbReference type="Proteomes" id="UP000799640"/>
    </source>
</evidence>
<dbReference type="GO" id="GO:0042973">
    <property type="term" value="F:glucan endo-1,3-beta-D-glucosidase activity"/>
    <property type="evidence" value="ECO:0007669"/>
    <property type="project" value="TreeGrafter"/>
</dbReference>
<dbReference type="InterPro" id="IPR050732">
    <property type="entry name" value="Beta-glucan_modifiers"/>
</dbReference>
<dbReference type="AlphaFoldDB" id="A0A6G1HVL4"/>
<keyword evidence="3 4" id="KW-0378">Hydrolase</keyword>
<evidence type="ECO:0000256" key="3">
    <source>
        <dbReference type="ARBA" id="ARBA00022801"/>
    </source>
</evidence>
<reference evidence="4" key="1">
    <citation type="journal article" date="2020" name="Stud. Mycol.">
        <title>101 Dothideomycetes genomes: a test case for predicting lifestyles and emergence of pathogens.</title>
        <authorList>
            <person name="Haridas S."/>
            <person name="Albert R."/>
            <person name="Binder M."/>
            <person name="Bloem J."/>
            <person name="Labutti K."/>
            <person name="Salamov A."/>
            <person name="Andreopoulos B."/>
            <person name="Baker S."/>
            <person name="Barry K."/>
            <person name="Bills G."/>
            <person name="Bluhm B."/>
            <person name="Cannon C."/>
            <person name="Castanera R."/>
            <person name="Culley D."/>
            <person name="Daum C."/>
            <person name="Ezra D."/>
            <person name="Gonzalez J."/>
            <person name="Henrissat B."/>
            <person name="Kuo A."/>
            <person name="Liang C."/>
            <person name="Lipzen A."/>
            <person name="Lutzoni F."/>
            <person name="Magnuson J."/>
            <person name="Mondo S."/>
            <person name="Nolan M."/>
            <person name="Ohm R."/>
            <person name="Pangilinan J."/>
            <person name="Park H.-J."/>
            <person name="Ramirez L."/>
            <person name="Alfaro M."/>
            <person name="Sun H."/>
            <person name="Tritt A."/>
            <person name="Yoshinaga Y."/>
            <person name="Zwiers L.-H."/>
            <person name="Turgeon B."/>
            <person name="Goodwin S."/>
            <person name="Spatafora J."/>
            <person name="Crous P."/>
            <person name="Grigoriev I."/>
        </authorList>
    </citation>
    <scope>NUCLEOTIDE SEQUENCE</scope>
    <source>
        <strain evidence="4">CBS 262.69</strain>
    </source>
</reference>
<name>A0A6G1HVL4_9PEZI</name>
<accession>A0A6G1HVL4</accession>
<sequence>MSAFANVPVRALFQDIPQGYGITWNGYKGTVENHSCKTADDTLSDFQKLVGYSRIRVYGTDCGQPENVINAARATGKKVFMGIFFLDSVPAQIQTIVNAVQATGGSWDVFETISIGNEDVERGTPVGTVIAAVQAARSQLRAAGYQGPVVHVDTQSAILANPQLCGPDAGDFVAANIHPFFNPNIIAAASGWFVAQQVRALERCAAAHSRKRDVQRVVVTETGWPARGQNNGHAVPGRLHQVAAIMSIRKHLKSDVFLFSAFNSGWKEDTPGTFGAERFWGIYDNGDS</sequence>
<dbReference type="Gene3D" id="3.20.20.80">
    <property type="entry name" value="Glycosidases"/>
    <property type="match status" value="2"/>
</dbReference>
<evidence type="ECO:0000313" key="4">
    <source>
        <dbReference type="EMBL" id="KAF2400103.1"/>
    </source>
</evidence>
<dbReference type="GO" id="GO:0009986">
    <property type="term" value="C:cell surface"/>
    <property type="evidence" value="ECO:0007669"/>
    <property type="project" value="TreeGrafter"/>
</dbReference>
<dbReference type="GO" id="GO:0071555">
    <property type="term" value="P:cell wall organization"/>
    <property type="evidence" value="ECO:0007669"/>
    <property type="project" value="TreeGrafter"/>
</dbReference>
<dbReference type="GO" id="GO:0005576">
    <property type="term" value="C:extracellular region"/>
    <property type="evidence" value="ECO:0007669"/>
    <property type="project" value="TreeGrafter"/>
</dbReference>